<name>A0A0A9AXK2_ARUDO</name>
<accession>A0A0A9AXK2</accession>
<dbReference type="AlphaFoldDB" id="A0A0A9AXK2"/>
<dbReference type="EMBL" id="GBRH01241416">
    <property type="protein sequence ID" value="JAD56479.1"/>
    <property type="molecule type" value="Transcribed_RNA"/>
</dbReference>
<reference evidence="2" key="1">
    <citation type="submission" date="2014-09" db="EMBL/GenBank/DDBJ databases">
        <authorList>
            <person name="Magalhaes I.L.F."/>
            <person name="Oliveira U."/>
            <person name="Santos F.R."/>
            <person name="Vidigal T.H.D.A."/>
            <person name="Brescovit A.D."/>
            <person name="Santos A.J."/>
        </authorList>
    </citation>
    <scope>NUCLEOTIDE SEQUENCE</scope>
    <source>
        <tissue evidence="2">Shoot tissue taken approximately 20 cm above the soil surface</tissue>
    </source>
</reference>
<evidence type="ECO:0000256" key="1">
    <source>
        <dbReference type="SAM" id="MobiDB-lite"/>
    </source>
</evidence>
<sequence>MAMAHGRSRSRSAYSTTTPLFLPRAPPPTAQGSFFFDDAAGSISSRASWPESCFLD</sequence>
<feature type="compositionally biased region" description="Basic residues" evidence="1">
    <location>
        <begin position="1"/>
        <end position="10"/>
    </location>
</feature>
<proteinExistence type="predicted"/>
<organism evidence="2">
    <name type="scientific">Arundo donax</name>
    <name type="common">Giant reed</name>
    <name type="synonym">Donax arundinaceus</name>
    <dbReference type="NCBI Taxonomy" id="35708"/>
    <lineage>
        <taxon>Eukaryota</taxon>
        <taxon>Viridiplantae</taxon>
        <taxon>Streptophyta</taxon>
        <taxon>Embryophyta</taxon>
        <taxon>Tracheophyta</taxon>
        <taxon>Spermatophyta</taxon>
        <taxon>Magnoliopsida</taxon>
        <taxon>Liliopsida</taxon>
        <taxon>Poales</taxon>
        <taxon>Poaceae</taxon>
        <taxon>PACMAD clade</taxon>
        <taxon>Arundinoideae</taxon>
        <taxon>Arundineae</taxon>
        <taxon>Arundo</taxon>
    </lineage>
</organism>
<reference evidence="2" key="2">
    <citation type="journal article" date="2015" name="Data Brief">
        <title>Shoot transcriptome of the giant reed, Arundo donax.</title>
        <authorList>
            <person name="Barrero R.A."/>
            <person name="Guerrero F.D."/>
            <person name="Moolhuijzen P."/>
            <person name="Goolsby J.A."/>
            <person name="Tidwell J."/>
            <person name="Bellgard S.E."/>
            <person name="Bellgard M.I."/>
        </authorList>
    </citation>
    <scope>NUCLEOTIDE SEQUENCE</scope>
    <source>
        <tissue evidence="2">Shoot tissue taken approximately 20 cm above the soil surface</tissue>
    </source>
</reference>
<protein>
    <submittedName>
        <fullName evidence="2">Uncharacterized protein</fullName>
    </submittedName>
</protein>
<feature type="region of interest" description="Disordered" evidence="1">
    <location>
        <begin position="1"/>
        <end position="25"/>
    </location>
</feature>
<evidence type="ECO:0000313" key="2">
    <source>
        <dbReference type="EMBL" id="JAD56479.1"/>
    </source>
</evidence>